<feature type="region of interest" description="Disordered" evidence="2">
    <location>
        <begin position="483"/>
        <end position="508"/>
    </location>
</feature>
<feature type="coiled-coil region" evidence="1">
    <location>
        <begin position="589"/>
        <end position="636"/>
    </location>
</feature>
<evidence type="ECO:0000256" key="2">
    <source>
        <dbReference type="SAM" id="MobiDB-lite"/>
    </source>
</evidence>
<evidence type="ECO:0000313" key="4">
    <source>
        <dbReference type="Proteomes" id="UP001150062"/>
    </source>
</evidence>
<protein>
    <submittedName>
        <fullName evidence="3">Zinc finger protein</fullName>
    </submittedName>
</protein>
<keyword evidence="4" id="KW-1185">Reference proteome</keyword>
<feature type="compositionally biased region" description="Low complexity" evidence="2">
    <location>
        <begin position="172"/>
        <end position="192"/>
    </location>
</feature>
<dbReference type="EMBL" id="JAOAOG010000269">
    <property type="protein sequence ID" value="KAJ6234735.1"/>
    <property type="molecule type" value="Genomic_DNA"/>
</dbReference>
<proteinExistence type="predicted"/>
<feature type="region of interest" description="Disordered" evidence="2">
    <location>
        <begin position="172"/>
        <end position="252"/>
    </location>
</feature>
<accession>A0ABQ8XQY5</accession>
<gene>
    <name evidence="3" type="ORF">M0813_29328</name>
</gene>
<keyword evidence="1" id="KW-0175">Coiled coil</keyword>
<evidence type="ECO:0000313" key="3">
    <source>
        <dbReference type="EMBL" id="KAJ6234735.1"/>
    </source>
</evidence>
<comment type="caution">
    <text evidence="3">The sequence shown here is derived from an EMBL/GenBank/DDBJ whole genome shotgun (WGS) entry which is preliminary data.</text>
</comment>
<name>A0ABQ8XQY5_9EUKA</name>
<organism evidence="3 4">
    <name type="scientific">Anaeramoeba flamelloides</name>
    <dbReference type="NCBI Taxonomy" id="1746091"/>
    <lineage>
        <taxon>Eukaryota</taxon>
        <taxon>Metamonada</taxon>
        <taxon>Anaeramoebidae</taxon>
        <taxon>Anaeramoeba</taxon>
    </lineage>
</organism>
<reference evidence="3" key="1">
    <citation type="submission" date="2022-08" db="EMBL/GenBank/DDBJ databases">
        <title>Novel sulfate-reducing endosymbionts in the free-living metamonad Anaeramoeba.</title>
        <authorList>
            <person name="Jerlstrom-Hultqvist J."/>
            <person name="Cepicka I."/>
            <person name="Gallot-Lavallee L."/>
            <person name="Salas-Leiva D."/>
            <person name="Curtis B.A."/>
            <person name="Zahonova K."/>
            <person name="Pipaliya S."/>
            <person name="Dacks J."/>
            <person name="Roger A.J."/>
        </authorList>
    </citation>
    <scope>NUCLEOTIDE SEQUENCE</scope>
    <source>
        <strain evidence="3">Schooner1</strain>
    </source>
</reference>
<dbReference type="Proteomes" id="UP001150062">
    <property type="component" value="Unassembled WGS sequence"/>
</dbReference>
<feature type="compositionally biased region" description="Low complexity" evidence="2">
    <location>
        <begin position="489"/>
        <end position="508"/>
    </location>
</feature>
<dbReference type="SUPFAM" id="SSF81995">
    <property type="entry name" value="beta-sandwich domain of Sec23/24"/>
    <property type="match status" value="1"/>
</dbReference>
<feature type="region of interest" description="Disordered" evidence="2">
    <location>
        <begin position="83"/>
        <end position="139"/>
    </location>
</feature>
<evidence type="ECO:0000256" key="1">
    <source>
        <dbReference type="SAM" id="Coils"/>
    </source>
</evidence>
<feature type="compositionally biased region" description="Polar residues" evidence="2">
    <location>
        <begin position="13"/>
        <end position="41"/>
    </location>
</feature>
<feature type="region of interest" description="Disordered" evidence="2">
    <location>
        <begin position="545"/>
        <end position="569"/>
    </location>
</feature>
<sequence length="832" mass="97593">MSNDSAYVDPSESKSNQNAQIQPVSQLPQTVPNNTVNQTPLYTRPKRRTRSQTRSLYRSQLQAGIPIVNTLQALPVYDPIETRTETVKGKGRGRGRGKGRGKGKGKGKGRGRGRGKGRGKGRGRGRGRGRGKPKVSEKTIINTNIPQTGQQINQQLPQQQQQQQQPFVVQQQPQQQQFIQPQQIPQQQNVNIRTQTRTRNKGKRSDGRVKRKRKNLQGIVSDSSSDSDQGVPYRDGVYDSGSEYSESDEERNDEFINQIQKAHKQLMTMKKQNKLENLNQQEQLRKRFSTKVISVAQKFLNYPDLKHDFLSKFLQERKKKRSENRINKSDLSIISPSLNLNFLRQQHMNFSDLNQQEISKRIQQIVISQSMEPPSENVILLISMALENKLTEMLEWLIQISRCRNEVTKDYFSTQELDNTEKQLKRIENIEIEQEKLLLQKNNSKPGLNENENKEVKDPLIGNENEIILDENIFSINNSENMKIEKDNNNNSDNNFNENQQQQLQQTQLQQQQQQQQQITVESEQSGQVQQQEQQQQIIPQQPQQQQQIIQQQPQQQPQQQQQQNQEPIEEKKMEIELEPNDEQQQQKVELTQQQIIQQQQQKLEEEERLKKQQQLEEKEKLLLQEKKNKLRLEQQKKKEIWEKRYLESLNFYRSQLPEQNYPILVEDLEKRIKLTQQRILYGQNSLLSIQDPNKKQIYSNKLLELETKFKQKQNLLFRIKSQKKLNNPIGTTNIKEKIEMISSKFQGSNQQITAEQSMWRPIVPSLQIHKSLSPKMFIQENVTRDIVANDMTKRNLALKDLIFYMENDKYLKKSELLQKIYSGMYSENEEN</sequence>
<feature type="compositionally biased region" description="Basic residues" evidence="2">
    <location>
        <begin position="89"/>
        <end position="133"/>
    </location>
</feature>
<feature type="region of interest" description="Disordered" evidence="2">
    <location>
        <begin position="1"/>
        <end position="57"/>
    </location>
</feature>
<feature type="compositionally biased region" description="Low complexity" evidence="2">
    <location>
        <begin position="545"/>
        <end position="567"/>
    </location>
</feature>